<dbReference type="GO" id="GO:0016787">
    <property type="term" value="F:hydrolase activity"/>
    <property type="evidence" value="ECO:0007669"/>
    <property type="project" value="UniProtKB-KW"/>
</dbReference>
<dbReference type="SUPFAM" id="SSF52499">
    <property type="entry name" value="Isochorismatase-like hydrolases"/>
    <property type="match status" value="1"/>
</dbReference>
<evidence type="ECO:0000256" key="1">
    <source>
        <dbReference type="ARBA" id="ARBA00006336"/>
    </source>
</evidence>
<dbReference type="OMA" id="DCCATTT"/>
<dbReference type="AlphaFoldDB" id="S3C9R8"/>
<dbReference type="InterPro" id="IPR050272">
    <property type="entry name" value="Isochorismatase-like_hydrls"/>
</dbReference>
<feature type="compositionally biased region" description="Polar residues" evidence="3">
    <location>
        <begin position="47"/>
        <end position="56"/>
    </location>
</feature>
<dbReference type="HOGENOM" id="CLU_068979_0_0_1"/>
<reference evidence="5 6" key="1">
    <citation type="journal article" date="2013" name="BMC Genomics">
        <title>The genome and transcriptome of the pine saprophyte Ophiostoma piceae, and a comparison with the bark beetle-associated pine pathogen Grosmannia clavigera.</title>
        <authorList>
            <person name="Haridas S."/>
            <person name="Wang Y."/>
            <person name="Lim L."/>
            <person name="Massoumi Alamouti S."/>
            <person name="Jackman S."/>
            <person name="Docking R."/>
            <person name="Robertson G."/>
            <person name="Birol I."/>
            <person name="Bohlmann J."/>
            <person name="Breuil C."/>
        </authorList>
    </citation>
    <scope>NUCLEOTIDE SEQUENCE [LARGE SCALE GENOMIC DNA]</scope>
    <source>
        <strain evidence="5 6">UAMH 11346</strain>
    </source>
</reference>
<proteinExistence type="inferred from homology"/>
<accession>S3C9R8</accession>
<dbReference type="EMBL" id="KE148147">
    <property type="protein sequence ID" value="EPE09607.1"/>
    <property type="molecule type" value="Genomic_DNA"/>
</dbReference>
<dbReference type="CDD" id="cd00431">
    <property type="entry name" value="cysteine_hydrolases"/>
    <property type="match status" value="1"/>
</dbReference>
<evidence type="ECO:0000313" key="5">
    <source>
        <dbReference type="EMBL" id="EPE09607.1"/>
    </source>
</evidence>
<dbReference type="InterPro" id="IPR000868">
    <property type="entry name" value="Isochorismatase-like_dom"/>
</dbReference>
<protein>
    <submittedName>
        <fullName evidence="5">Isochorismatase hydrolase</fullName>
    </submittedName>
</protein>
<keyword evidence="6" id="KW-1185">Reference proteome</keyword>
<keyword evidence="2 5" id="KW-0378">Hydrolase</keyword>
<evidence type="ECO:0000313" key="6">
    <source>
        <dbReference type="Proteomes" id="UP000016923"/>
    </source>
</evidence>
<evidence type="ECO:0000259" key="4">
    <source>
        <dbReference type="Pfam" id="PF00857"/>
    </source>
</evidence>
<dbReference type="PANTHER" id="PTHR43540:SF9">
    <property type="entry name" value="FAMILY HYDROLASE, PUTATIVE (AFU_ORTHOLOGUE AFUA_2G08700)-RELATED"/>
    <property type="match status" value="1"/>
</dbReference>
<dbReference type="Gene3D" id="3.40.50.850">
    <property type="entry name" value="Isochorismatase-like"/>
    <property type="match status" value="1"/>
</dbReference>
<name>S3C9R8_OPHP1</name>
<feature type="domain" description="Isochorismatase-like" evidence="4">
    <location>
        <begin position="65"/>
        <end position="284"/>
    </location>
</feature>
<dbReference type="STRING" id="1262450.S3C9R8"/>
<dbReference type="Pfam" id="PF00857">
    <property type="entry name" value="Isochorismatase"/>
    <property type="match status" value="1"/>
</dbReference>
<evidence type="ECO:0000256" key="3">
    <source>
        <dbReference type="SAM" id="MobiDB-lite"/>
    </source>
</evidence>
<dbReference type="Proteomes" id="UP000016923">
    <property type="component" value="Unassembled WGS sequence"/>
</dbReference>
<comment type="similarity">
    <text evidence="1">Belongs to the isochorismatase family.</text>
</comment>
<dbReference type="OrthoDB" id="167809at2759"/>
<evidence type="ECO:0000256" key="2">
    <source>
        <dbReference type="ARBA" id="ARBA00022801"/>
    </source>
</evidence>
<organism evidence="5 6">
    <name type="scientific">Ophiostoma piceae (strain UAMH 11346)</name>
    <name type="common">Sap stain fungus</name>
    <dbReference type="NCBI Taxonomy" id="1262450"/>
    <lineage>
        <taxon>Eukaryota</taxon>
        <taxon>Fungi</taxon>
        <taxon>Dikarya</taxon>
        <taxon>Ascomycota</taxon>
        <taxon>Pezizomycotina</taxon>
        <taxon>Sordariomycetes</taxon>
        <taxon>Sordariomycetidae</taxon>
        <taxon>Ophiostomatales</taxon>
        <taxon>Ophiostomataceae</taxon>
        <taxon>Ophiostoma</taxon>
    </lineage>
</organism>
<dbReference type="VEuPathDB" id="FungiDB:F503_07383"/>
<sequence length="298" mass="31799">MATLDGDVLHMGPVGDQWQYQRLEKTYDLTRPGQGNESSERTRPLTIRTTGGPQDTQVAIDPRRTALVIVDMQNFFLHPRCRDHPTGLAAVAPTLSVIDGCRRAGIQVVWLNWGLTETDLATMPAAIVTGFARSMILGGPANQAPVPRGLGVNLGGSSGRMLTKGAWNSEVYGGGVPEGVPSLAAAVRPDLGDVQCDKTRMSGMWSPQEPLRQYLETTEVGRNIQTLLFTGVNTDQCVLGTLADAYNNGWDCVAIEDCCATTTPGGQSTTLANVANCYGFVVDSTTFTEAVASFCSKA</sequence>
<feature type="region of interest" description="Disordered" evidence="3">
    <location>
        <begin position="29"/>
        <end position="56"/>
    </location>
</feature>
<dbReference type="eggNOG" id="ENOG502QTD4">
    <property type="taxonomic scope" value="Eukaryota"/>
</dbReference>
<dbReference type="InterPro" id="IPR036380">
    <property type="entry name" value="Isochorismatase-like_sf"/>
</dbReference>
<gene>
    <name evidence="5" type="ORF">F503_07383</name>
</gene>
<dbReference type="PANTHER" id="PTHR43540">
    <property type="entry name" value="PEROXYUREIDOACRYLATE/UREIDOACRYLATE AMIDOHYDROLASE-RELATED"/>
    <property type="match status" value="1"/>
</dbReference>